<dbReference type="AlphaFoldDB" id="A0A4Z2GW96"/>
<name>A0A4Z2GW96_9TELE</name>
<dbReference type="Proteomes" id="UP000314294">
    <property type="component" value="Unassembled WGS sequence"/>
</dbReference>
<evidence type="ECO:0000313" key="2">
    <source>
        <dbReference type="Proteomes" id="UP000314294"/>
    </source>
</evidence>
<protein>
    <submittedName>
        <fullName evidence="1">Uncharacterized protein</fullName>
    </submittedName>
</protein>
<evidence type="ECO:0000313" key="1">
    <source>
        <dbReference type="EMBL" id="TNN57043.1"/>
    </source>
</evidence>
<sequence>MEVMRLLMESETVLECPARMDQVGGSLGLRTSERAVSKRLAVVLATSLADWTNCLLATGLEVLEEARRQALHRAEDHETYLGVSCHLNASIQELIKVLAELPRGGRQLVARSPGGVDDLACRVVEFSCCVVQITLGLLEGLTAGRELQRQDKRQIGHTAVKGCRPELGKAGSQVFDTLSQLHRSRLISHCGNG</sequence>
<keyword evidence="2" id="KW-1185">Reference proteome</keyword>
<organism evidence="1 2">
    <name type="scientific">Liparis tanakae</name>
    <name type="common">Tanaka's snailfish</name>
    <dbReference type="NCBI Taxonomy" id="230148"/>
    <lineage>
        <taxon>Eukaryota</taxon>
        <taxon>Metazoa</taxon>
        <taxon>Chordata</taxon>
        <taxon>Craniata</taxon>
        <taxon>Vertebrata</taxon>
        <taxon>Euteleostomi</taxon>
        <taxon>Actinopterygii</taxon>
        <taxon>Neopterygii</taxon>
        <taxon>Teleostei</taxon>
        <taxon>Neoteleostei</taxon>
        <taxon>Acanthomorphata</taxon>
        <taxon>Eupercaria</taxon>
        <taxon>Perciformes</taxon>
        <taxon>Cottioidei</taxon>
        <taxon>Cottales</taxon>
        <taxon>Liparidae</taxon>
        <taxon>Liparis</taxon>
    </lineage>
</organism>
<proteinExistence type="predicted"/>
<accession>A0A4Z2GW96</accession>
<comment type="caution">
    <text evidence="1">The sequence shown here is derived from an EMBL/GenBank/DDBJ whole genome shotgun (WGS) entry which is preliminary data.</text>
</comment>
<dbReference type="EMBL" id="SRLO01000415">
    <property type="protein sequence ID" value="TNN57043.1"/>
    <property type="molecule type" value="Genomic_DNA"/>
</dbReference>
<gene>
    <name evidence="1" type="ORF">EYF80_032764</name>
</gene>
<reference evidence="1 2" key="1">
    <citation type="submission" date="2019-03" db="EMBL/GenBank/DDBJ databases">
        <title>First draft genome of Liparis tanakae, snailfish: a comprehensive survey of snailfish specific genes.</title>
        <authorList>
            <person name="Kim W."/>
            <person name="Song I."/>
            <person name="Jeong J.-H."/>
            <person name="Kim D."/>
            <person name="Kim S."/>
            <person name="Ryu S."/>
            <person name="Song J.Y."/>
            <person name="Lee S.K."/>
        </authorList>
    </citation>
    <scope>NUCLEOTIDE SEQUENCE [LARGE SCALE GENOMIC DNA]</scope>
    <source>
        <tissue evidence="1">Muscle</tissue>
    </source>
</reference>